<dbReference type="EMBL" id="CP095074">
    <property type="protein sequence ID" value="UOQ92810.1"/>
    <property type="molecule type" value="Genomic_DNA"/>
</dbReference>
<evidence type="ECO:0000256" key="2">
    <source>
        <dbReference type="SAM" id="SignalP"/>
    </source>
</evidence>
<dbReference type="Pfam" id="PF12690">
    <property type="entry name" value="BsuPI"/>
    <property type="match status" value="1"/>
</dbReference>
<reference evidence="5 6" key="1">
    <citation type="submission" date="2022-04" db="EMBL/GenBank/DDBJ databases">
        <title>Halobacillus sp. isolated from saltern.</title>
        <authorList>
            <person name="Won M."/>
            <person name="Lee C.-M."/>
            <person name="Woen H.-Y."/>
            <person name="Kwon S.-W."/>
        </authorList>
    </citation>
    <scope>NUCLEOTIDE SEQUENCE [LARGE SCALE GENOMIC DNA]</scope>
    <source>
        <strain evidence="5 6">SSTM10-2</strain>
    </source>
</reference>
<dbReference type="Gene3D" id="2.60.40.2360">
    <property type="entry name" value="Intracellular proteinase inhibitor BsuPI"/>
    <property type="match status" value="1"/>
</dbReference>
<sequence>MILKKLFPIMIGLMVILLVACSEPKSESTAGGDGDMNNDEQTQNNGENSSPEYNVVSFIEQLTFEANVKASESQVDIQFSLTNEAEEAAILGFNSSQLYEITIVNEAGDTVYKYSEGQVFSQSLTTKELQPGGVLEAKEQVKKKLEKGQYEARMVFLVTTINDQSLESHPFQMTKSFAVGEEVEDKNSPESEQEANAEASPHTAQNIAVGNEAFRNFTLKGEKGNYSVSGEASVNEGTFYYSVDNGHNILIDKEKVQVDKAAPEWSSFDIQIDITEEKLPDQGALVMTIYQLDENDQPVNMNYVPLENFDSNG</sequence>
<organism evidence="5 6">
    <name type="scientific">Halobacillus shinanisalinarum</name>
    <dbReference type="NCBI Taxonomy" id="2932258"/>
    <lineage>
        <taxon>Bacteria</taxon>
        <taxon>Bacillati</taxon>
        <taxon>Bacillota</taxon>
        <taxon>Bacilli</taxon>
        <taxon>Bacillales</taxon>
        <taxon>Bacillaceae</taxon>
        <taxon>Halobacillus</taxon>
    </lineage>
</organism>
<evidence type="ECO:0000313" key="5">
    <source>
        <dbReference type="EMBL" id="UOQ92810.1"/>
    </source>
</evidence>
<evidence type="ECO:0000256" key="1">
    <source>
        <dbReference type="SAM" id="MobiDB-lite"/>
    </source>
</evidence>
<feature type="region of interest" description="Disordered" evidence="1">
    <location>
        <begin position="181"/>
        <end position="202"/>
    </location>
</feature>
<dbReference type="InterPro" id="IPR020481">
    <property type="entry name" value="Intracell_prot_inh_BsuPI"/>
</dbReference>
<dbReference type="Pfam" id="PF10648">
    <property type="entry name" value="Gmad2"/>
    <property type="match status" value="1"/>
</dbReference>
<feature type="domain" description="Bacterial spore germination immunoglobulin-like" evidence="3">
    <location>
        <begin position="225"/>
        <end position="295"/>
    </location>
</feature>
<dbReference type="InterPro" id="IPR018911">
    <property type="entry name" value="Gmad2_Ig-like_dom"/>
</dbReference>
<feature type="chain" id="PRO_5046486212" description="Intracellular proteinase inhibitor" evidence="2">
    <location>
        <begin position="21"/>
        <end position="313"/>
    </location>
</feature>
<dbReference type="InterPro" id="IPR038144">
    <property type="entry name" value="IPI"/>
</dbReference>
<dbReference type="Proteomes" id="UP000831880">
    <property type="component" value="Chromosome"/>
</dbReference>
<evidence type="ECO:0008006" key="7">
    <source>
        <dbReference type="Google" id="ProtNLM"/>
    </source>
</evidence>
<keyword evidence="2" id="KW-0732">Signal</keyword>
<feature type="region of interest" description="Disordered" evidence="1">
    <location>
        <begin position="27"/>
        <end position="50"/>
    </location>
</feature>
<gene>
    <name evidence="5" type="ORF">MUO14_20730</name>
</gene>
<feature type="compositionally biased region" description="Polar residues" evidence="1">
    <location>
        <begin position="39"/>
        <end position="50"/>
    </location>
</feature>
<protein>
    <recommendedName>
        <fullName evidence="7">Intracellular proteinase inhibitor</fullName>
    </recommendedName>
</protein>
<dbReference type="PROSITE" id="PS51257">
    <property type="entry name" value="PROKAR_LIPOPROTEIN"/>
    <property type="match status" value="1"/>
</dbReference>
<name>A0ABY4GYR1_9BACI</name>
<proteinExistence type="predicted"/>
<evidence type="ECO:0000313" key="6">
    <source>
        <dbReference type="Proteomes" id="UP000831880"/>
    </source>
</evidence>
<dbReference type="RefSeq" id="WP_244752416.1">
    <property type="nucleotide sequence ID" value="NZ_CP095074.1"/>
</dbReference>
<keyword evidence="6" id="KW-1185">Reference proteome</keyword>
<accession>A0ABY4GYR1</accession>
<evidence type="ECO:0000259" key="4">
    <source>
        <dbReference type="Pfam" id="PF12690"/>
    </source>
</evidence>
<feature type="signal peptide" evidence="2">
    <location>
        <begin position="1"/>
        <end position="20"/>
    </location>
</feature>
<feature type="domain" description="Intracellular proteinase inhibitor BsuPI" evidence="4">
    <location>
        <begin position="62"/>
        <end position="158"/>
    </location>
</feature>
<evidence type="ECO:0000259" key="3">
    <source>
        <dbReference type="Pfam" id="PF10648"/>
    </source>
</evidence>